<comment type="caution">
    <text evidence="3">The sequence shown here is derived from an EMBL/GenBank/DDBJ whole genome shotgun (WGS) entry which is preliminary data.</text>
</comment>
<organism evidence="3">
    <name type="scientific">Salinimicrobium catena</name>
    <dbReference type="NCBI Taxonomy" id="390640"/>
    <lineage>
        <taxon>Bacteria</taxon>
        <taxon>Pseudomonadati</taxon>
        <taxon>Bacteroidota</taxon>
        <taxon>Flavobacteriia</taxon>
        <taxon>Flavobacteriales</taxon>
        <taxon>Flavobacteriaceae</taxon>
        <taxon>Salinimicrobium</taxon>
    </lineage>
</organism>
<dbReference type="Gene3D" id="2.60.40.10">
    <property type="entry name" value="Immunoglobulins"/>
    <property type="match status" value="1"/>
</dbReference>
<protein>
    <submittedName>
        <fullName evidence="3">T9SS type A sorting domain-containing protein</fullName>
    </submittedName>
</protein>
<name>A0A7C2M0U4_9FLAO</name>
<sequence>MVFTYQKIVVLQIFGLYSLLLFSQNHAHVNINQPAVLQADAGIDTTVKEGAAILLGGSPTATYGYVSYTYAWVPGDNLSDASSSNPEATVLNSIIYFVTVTDGMECTSTDSIAVTVNGATDILNQRADLVIKIMPNPNQGTFIIEVDNTTLVNGIDIIIRDMHGKVVYSRFTGIQKGKNKIPLNISTLPEGSYIIELYHESLQYIQRLVVY</sequence>
<evidence type="ECO:0000256" key="1">
    <source>
        <dbReference type="ARBA" id="ARBA00022729"/>
    </source>
</evidence>
<proteinExistence type="predicted"/>
<dbReference type="Pfam" id="PF18962">
    <property type="entry name" value="Por_Secre_tail"/>
    <property type="match status" value="1"/>
</dbReference>
<dbReference type="AlphaFoldDB" id="A0A7C2M0U4"/>
<accession>A0A7C2M0U4</accession>
<dbReference type="NCBIfam" id="TIGR04183">
    <property type="entry name" value="Por_Secre_tail"/>
    <property type="match status" value="1"/>
</dbReference>
<dbReference type="InterPro" id="IPR026444">
    <property type="entry name" value="Secre_tail"/>
</dbReference>
<keyword evidence="1" id="KW-0732">Signal</keyword>
<gene>
    <name evidence="3" type="ORF">ENO10_05445</name>
</gene>
<reference evidence="3" key="1">
    <citation type="journal article" date="2020" name="mSystems">
        <title>Genome- and Community-Level Interaction Insights into Carbon Utilization and Element Cycling Functions of Hydrothermarchaeota in Hydrothermal Sediment.</title>
        <authorList>
            <person name="Zhou Z."/>
            <person name="Liu Y."/>
            <person name="Xu W."/>
            <person name="Pan J."/>
            <person name="Luo Z.H."/>
            <person name="Li M."/>
        </authorList>
    </citation>
    <scope>NUCLEOTIDE SEQUENCE [LARGE SCALE GENOMIC DNA]</scope>
    <source>
        <strain evidence="3">SpSt-1235</strain>
    </source>
</reference>
<feature type="domain" description="Secretion system C-terminal sorting" evidence="2">
    <location>
        <begin position="133"/>
        <end position="210"/>
    </location>
</feature>
<dbReference type="EMBL" id="DSEE01000400">
    <property type="protein sequence ID" value="HER40646.1"/>
    <property type="molecule type" value="Genomic_DNA"/>
</dbReference>
<dbReference type="Proteomes" id="UP000885753">
    <property type="component" value="Unassembled WGS sequence"/>
</dbReference>
<dbReference type="InterPro" id="IPR013783">
    <property type="entry name" value="Ig-like_fold"/>
</dbReference>
<evidence type="ECO:0000313" key="3">
    <source>
        <dbReference type="EMBL" id="HER40646.1"/>
    </source>
</evidence>
<evidence type="ECO:0000259" key="2">
    <source>
        <dbReference type="Pfam" id="PF18962"/>
    </source>
</evidence>